<keyword evidence="5" id="KW-0256">Endoplasmic reticulum</keyword>
<keyword evidence="11" id="KW-1185">Reference proteome</keyword>
<reference evidence="10 11" key="1">
    <citation type="submission" date="2015-08" db="EMBL/GenBank/DDBJ databases">
        <title>Emmonsia species relationships and genome sequence.</title>
        <authorList>
            <person name="Cuomo C.A."/>
            <person name="Schwartz I.S."/>
            <person name="Kenyon C."/>
            <person name="De Hoog G.S."/>
            <person name="Govender N.P."/>
            <person name="Botha A."/>
            <person name="Moreno L."/>
            <person name="De Vries M."/>
            <person name="Munoz J.F."/>
            <person name="Stielow J.B."/>
        </authorList>
    </citation>
    <scope>NUCLEOTIDE SEQUENCE [LARGE SCALE GENOMIC DNA]</scope>
    <source>
        <strain evidence="10 11">EI222</strain>
    </source>
</reference>
<feature type="transmembrane region" description="Helical" evidence="9">
    <location>
        <begin position="88"/>
        <end position="106"/>
    </location>
</feature>
<gene>
    <name evidence="10" type="ORF">ACJ73_02640</name>
</gene>
<dbReference type="GO" id="GO:0005787">
    <property type="term" value="C:signal peptidase complex"/>
    <property type="evidence" value="ECO:0007669"/>
    <property type="project" value="InterPro"/>
</dbReference>
<organism evidence="10 11">
    <name type="scientific">Blastomyces percursus</name>
    <dbReference type="NCBI Taxonomy" id="1658174"/>
    <lineage>
        <taxon>Eukaryota</taxon>
        <taxon>Fungi</taxon>
        <taxon>Dikarya</taxon>
        <taxon>Ascomycota</taxon>
        <taxon>Pezizomycotina</taxon>
        <taxon>Eurotiomycetes</taxon>
        <taxon>Eurotiomycetidae</taxon>
        <taxon>Onygenales</taxon>
        <taxon>Ajellomycetaceae</taxon>
        <taxon>Blastomyces</taxon>
    </lineage>
</organism>
<evidence type="ECO:0000256" key="3">
    <source>
        <dbReference type="ARBA" id="ARBA00017057"/>
    </source>
</evidence>
<dbReference type="EMBL" id="LGTZ01000288">
    <property type="protein sequence ID" value="OJD25989.1"/>
    <property type="molecule type" value="Genomic_DNA"/>
</dbReference>
<evidence type="ECO:0000313" key="11">
    <source>
        <dbReference type="Proteomes" id="UP000242791"/>
    </source>
</evidence>
<dbReference type="AlphaFoldDB" id="A0A1J9RE96"/>
<feature type="transmembrane region" description="Helical" evidence="9">
    <location>
        <begin position="118"/>
        <end position="140"/>
    </location>
</feature>
<dbReference type="GO" id="GO:0045047">
    <property type="term" value="P:protein targeting to ER"/>
    <property type="evidence" value="ECO:0007669"/>
    <property type="project" value="TreeGrafter"/>
</dbReference>
<comment type="function">
    <text evidence="8">Component of the signal peptidase complex (SPC) which catalyzes the cleavage of N-terminal signal sequences from nascent proteins as they are translocated into the lumen of the endoplasmic reticulum. Enhances the enzymatic activity of SPC and facilitates the interactions between different components of the translocation site.</text>
</comment>
<comment type="similarity">
    <text evidence="2">Belongs to the SPCS2 family.</text>
</comment>
<dbReference type="PANTHER" id="PTHR13085:SF0">
    <property type="entry name" value="SIGNAL PEPTIDASE COMPLEX SUBUNIT 2"/>
    <property type="match status" value="1"/>
</dbReference>
<evidence type="ECO:0000313" key="10">
    <source>
        <dbReference type="EMBL" id="OJD25989.1"/>
    </source>
</evidence>
<evidence type="ECO:0000256" key="2">
    <source>
        <dbReference type="ARBA" id="ARBA00007324"/>
    </source>
</evidence>
<dbReference type="PANTHER" id="PTHR13085">
    <property type="entry name" value="MICROSOMAL SIGNAL PEPTIDASE 25 KDA SUBUNIT"/>
    <property type="match status" value="1"/>
</dbReference>
<proteinExistence type="inferred from homology"/>
<evidence type="ECO:0000256" key="8">
    <source>
        <dbReference type="ARBA" id="ARBA00045608"/>
    </source>
</evidence>
<dbReference type="Proteomes" id="UP000242791">
    <property type="component" value="Unassembled WGS sequence"/>
</dbReference>
<dbReference type="OrthoDB" id="29558at2759"/>
<accession>A0A1J9RE96</accession>
<dbReference type="GO" id="GO:0006465">
    <property type="term" value="P:signal peptide processing"/>
    <property type="evidence" value="ECO:0007669"/>
    <property type="project" value="InterPro"/>
</dbReference>
<keyword evidence="7 9" id="KW-0472">Membrane</keyword>
<keyword evidence="4 9" id="KW-0812">Transmembrane</keyword>
<dbReference type="Pfam" id="PF06703">
    <property type="entry name" value="SPC25"/>
    <property type="match status" value="1"/>
</dbReference>
<protein>
    <recommendedName>
        <fullName evidence="3">Signal peptidase complex subunit 2</fullName>
    </recommendedName>
</protein>
<sequence length="234" mass="25988">MASSKVPVYSLSGENILIGPLPPLCSPNYCAPQIQQIQSKCKDRIIDVPNLTYLTTELKNATDDALTPYLISIPKPYRFTPDNFKSNVRLILGYAAVGMSGALFYVERQLGWKVSHTWTIAAVVAYFILNFAFTVWIWLVEAGQVFEGSMEGGEKLHIYSSTKKHSPLYTLRIRHTSNTGAVLQDATVSAPFSRWFSADGMFHPEPFKHWLNSEIKALKGLDLATGGKNATGKQ</sequence>
<comment type="subcellular location">
    <subcellularLocation>
        <location evidence="1">Endoplasmic reticulum membrane</location>
        <topology evidence="1">Multi-pass membrane protein</topology>
    </subcellularLocation>
</comment>
<dbReference type="STRING" id="1658174.A0A1J9RE96"/>
<evidence type="ECO:0000256" key="5">
    <source>
        <dbReference type="ARBA" id="ARBA00022824"/>
    </source>
</evidence>
<comment type="caution">
    <text evidence="10">The sequence shown here is derived from an EMBL/GenBank/DDBJ whole genome shotgun (WGS) entry which is preliminary data.</text>
</comment>
<dbReference type="VEuPathDB" id="FungiDB:ACJ73_02640"/>
<dbReference type="InterPro" id="IPR009582">
    <property type="entry name" value="Spc2/SPCS2"/>
</dbReference>
<name>A0A1J9RE96_9EURO</name>
<keyword evidence="6 9" id="KW-1133">Transmembrane helix</keyword>
<evidence type="ECO:0000256" key="4">
    <source>
        <dbReference type="ARBA" id="ARBA00022692"/>
    </source>
</evidence>
<evidence type="ECO:0000256" key="9">
    <source>
        <dbReference type="SAM" id="Phobius"/>
    </source>
</evidence>
<evidence type="ECO:0000256" key="7">
    <source>
        <dbReference type="ARBA" id="ARBA00023136"/>
    </source>
</evidence>
<evidence type="ECO:0000256" key="6">
    <source>
        <dbReference type="ARBA" id="ARBA00022989"/>
    </source>
</evidence>
<evidence type="ECO:0000256" key="1">
    <source>
        <dbReference type="ARBA" id="ARBA00004477"/>
    </source>
</evidence>